<protein>
    <submittedName>
        <fullName evidence="1">TIGR02757 family protein</fullName>
    </submittedName>
</protein>
<dbReference type="RefSeq" id="WP_111334368.1">
    <property type="nucleotide sequence ID" value="NZ_CP030032.1"/>
</dbReference>
<name>A0A2Z4FKT1_9DELT</name>
<dbReference type="AlphaFoldDB" id="A0A2Z4FKT1"/>
<accession>A0A2Z4FKT1</accession>
<evidence type="ECO:0000313" key="2">
    <source>
        <dbReference type="Proteomes" id="UP000249799"/>
    </source>
</evidence>
<dbReference type="SUPFAM" id="SSF48150">
    <property type="entry name" value="DNA-glycosylase"/>
    <property type="match status" value="1"/>
</dbReference>
<dbReference type="Pfam" id="PF09674">
    <property type="entry name" value="DUF2400"/>
    <property type="match status" value="1"/>
</dbReference>
<keyword evidence="2" id="KW-1185">Reference proteome</keyword>
<reference evidence="1 2" key="1">
    <citation type="submission" date="2018-06" db="EMBL/GenBank/DDBJ databases">
        <title>Lujinxingia sediminis gen. nov. sp. nov., a new facultative anaerobic member of the class Deltaproteobacteria, and proposal of Lujinxingaceae fam. nov.</title>
        <authorList>
            <person name="Guo L.-Y."/>
            <person name="Li C.-M."/>
            <person name="Wang S."/>
            <person name="Du Z.-J."/>
        </authorList>
    </citation>
    <scope>NUCLEOTIDE SEQUENCE [LARGE SCALE GENOMIC DNA]</scope>
    <source>
        <strain evidence="1 2">FA350</strain>
    </source>
</reference>
<dbReference type="InterPro" id="IPR014127">
    <property type="entry name" value="CHP02757"/>
</dbReference>
<dbReference type="GO" id="GO:0006281">
    <property type="term" value="P:DNA repair"/>
    <property type="evidence" value="ECO:0007669"/>
    <property type="project" value="InterPro"/>
</dbReference>
<dbReference type="Proteomes" id="UP000249799">
    <property type="component" value="Chromosome"/>
</dbReference>
<proteinExistence type="predicted"/>
<organism evidence="1 2">
    <name type="scientific">Bradymonas sediminis</name>
    <dbReference type="NCBI Taxonomy" id="1548548"/>
    <lineage>
        <taxon>Bacteria</taxon>
        <taxon>Deltaproteobacteria</taxon>
        <taxon>Bradymonadales</taxon>
        <taxon>Bradymonadaceae</taxon>
        <taxon>Bradymonas</taxon>
    </lineage>
</organism>
<gene>
    <name evidence="1" type="ORF">DN745_09675</name>
</gene>
<dbReference type="InterPro" id="IPR011257">
    <property type="entry name" value="DNA_glycosylase"/>
</dbReference>
<dbReference type="EMBL" id="CP030032">
    <property type="protein sequence ID" value="AWV89591.1"/>
    <property type="molecule type" value="Genomic_DNA"/>
</dbReference>
<dbReference type="GO" id="GO:0003824">
    <property type="term" value="F:catalytic activity"/>
    <property type="evidence" value="ECO:0007669"/>
    <property type="project" value="InterPro"/>
</dbReference>
<dbReference type="InterPro" id="IPR023170">
    <property type="entry name" value="HhH_base_excis_C"/>
</dbReference>
<evidence type="ECO:0000313" key="1">
    <source>
        <dbReference type="EMBL" id="AWV89591.1"/>
    </source>
</evidence>
<dbReference type="NCBIfam" id="TIGR02757">
    <property type="entry name" value="TIGR02757 family protein"/>
    <property type="match status" value="1"/>
</dbReference>
<dbReference type="Gene3D" id="1.10.1670.10">
    <property type="entry name" value="Helix-hairpin-Helix base-excision DNA repair enzymes (C-terminal)"/>
    <property type="match status" value="1"/>
</dbReference>
<dbReference type="KEGG" id="bsed:DN745_09675"/>
<dbReference type="OrthoDB" id="9773332at2"/>
<sequence>MLTPKRAKILKPVLEELLEECDYVGRRSHDPVEFSWDYDDARDREFVALLSSCLAYGRVTLLKPAIKAVLEILGDRPSLALNDVGADALKAQLDGFVYRMSRGADVLDLICAMSALQEEFGSLEAAYQAPASGTHVELASAFVQRLRAGRRRPALTRGFRYLLPDPADGSTCKRLLLFFRWMGRGPDGIDLGLWESLSPAELIMPLDTHTSRMCRYLGLSDRNSIDLKAALEVTESLRLMDPEDPLKYDFALCHLGISGSCIHKRSEEHCPQCPIESICAIGNSAEIIGDA</sequence>